<dbReference type="InterPro" id="IPR000719">
    <property type="entry name" value="Prot_kinase_dom"/>
</dbReference>
<feature type="domain" description="Protein kinase" evidence="12">
    <location>
        <begin position="289"/>
        <end position="491"/>
    </location>
</feature>
<gene>
    <name evidence="13" type="primary">TSSK1B_0</name>
    <name evidence="13" type="ORF">AVEN_88375_1</name>
</gene>
<accession>A0A4Y2ICZ1</accession>
<comment type="cofactor">
    <cofactor evidence="1">
        <name>Mg(2+)</name>
        <dbReference type="ChEBI" id="CHEBI:18420"/>
    </cofactor>
</comment>
<dbReference type="OrthoDB" id="504170at2759"/>
<evidence type="ECO:0000256" key="2">
    <source>
        <dbReference type="ARBA" id="ARBA00022473"/>
    </source>
</evidence>
<evidence type="ECO:0000256" key="10">
    <source>
        <dbReference type="ARBA" id="ARBA00022871"/>
    </source>
</evidence>
<name>A0A4Y2ICZ1_ARAVE</name>
<evidence type="ECO:0000313" key="14">
    <source>
        <dbReference type="Proteomes" id="UP000499080"/>
    </source>
</evidence>
<keyword evidence="2" id="KW-0217">Developmental protein</keyword>
<dbReference type="InterPro" id="IPR008271">
    <property type="entry name" value="Ser/Thr_kinase_AS"/>
</dbReference>
<dbReference type="Proteomes" id="UP000499080">
    <property type="component" value="Unassembled WGS sequence"/>
</dbReference>
<keyword evidence="6" id="KW-0221">Differentiation</keyword>
<dbReference type="PROSITE" id="PS00108">
    <property type="entry name" value="PROTEIN_KINASE_ST"/>
    <property type="match status" value="2"/>
</dbReference>
<keyword evidence="8" id="KW-0460">Magnesium</keyword>
<dbReference type="GO" id="GO:0050321">
    <property type="term" value="F:tau-protein kinase activity"/>
    <property type="evidence" value="ECO:0007669"/>
    <property type="project" value="TreeGrafter"/>
</dbReference>
<evidence type="ECO:0000256" key="11">
    <source>
        <dbReference type="SAM" id="MobiDB-lite"/>
    </source>
</evidence>
<organism evidence="13 14">
    <name type="scientific">Araneus ventricosus</name>
    <name type="common">Orbweaver spider</name>
    <name type="synonym">Epeira ventricosa</name>
    <dbReference type="NCBI Taxonomy" id="182803"/>
    <lineage>
        <taxon>Eukaryota</taxon>
        <taxon>Metazoa</taxon>
        <taxon>Ecdysozoa</taxon>
        <taxon>Arthropoda</taxon>
        <taxon>Chelicerata</taxon>
        <taxon>Arachnida</taxon>
        <taxon>Araneae</taxon>
        <taxon>Araneomorphae</taxon>
        <taxon>Entelegynae</taxon>
        <taxon>Araneoidea</taxon>
        <taxon>Araneidae</taxon>
        <taxon>Araneus</taxon>
    </lineage>
</organism>
<dbReference type="SMART" id="SM00220">
    <property type="entry name" value="S_TKc"/>
    <property type="match status" value="2"/>
</dbReference>
<evidence type="ECO:0000256" key="6">
    <source>
        <dbReference type="ARBA" id="ARBA00022782"/>
    </source>
</evidence>
<dbReference type="AlphaFoldDB" id="A0A4Y2ICZ1"/>
<dbReference type="Gene3D" id="1.10.510.10">
    <property type="entry name" value="Transferase(Phosphotransferase) domain 1"/>
    <property type="match status" value="2"/>
</dbReference>
<feature type="domain" description="Protein kinase" evidence="12">
    <location>
        <begin position="37"/>
        <end position="292"/>
    </location>
</feature>
<dbReference type="FunFam" id="1.10.510.10:FF:000465">
    <property type="entry name" value="Non-specific serine/threonine protein kinase"/>
    <property type="match status" value="1"/>
</dbReference>
<keyword evidence="9" id="KW-0832">Ubl conjugation</keyword>
<feature type="region of interest" description="Disordered" evidence="11">
    <location>
        <begin position="1"/>
        <end position="27"/>
    </location>
</feature>
<evidence type="ECO:0000256" key="9">
    <source>
        <dbReference type="ARBA" id="ARBA00022843"/>
    </source>
</evidence>
<dbReference type="GO" id="GO:0005524">
    <property type="term" value="F:ATP binding"/>
    <property type="evidence" value="ECO:0007669"/>
    <property type="project" value="UniProtKB-KW"/>
</dbReference>
<feature type="region of interest" description="Disordered" evidence="11">
    <location>
        <begin position="500"/>
        <end position="529"/>
    </location>
</feature>
<keyword evidence="3" id="KW-0597">Phosphoprotein</keyword>
<evidence type="ECO:0000256" key="4">
    <source>
        <dbReference type="ARBA" id="ARBA00022723"/>
    </source>
</evidence>
<dbReference type="GO" id="GO:0000226">
    <property type="term" value="P:microtubule cytoskeleton organization"/>
    <property type="evidence" value="ECO:0007669"/>
    <property type="project" value="TreeGrafter"/>
</dbReference>
<dbReference type="Pfam" id="PF00069">
    <property type="entry name" value="Pkinase"/>
    <property type="match status" value="2"/>
</dbReference>
<keyword evidence="14" id="KW-1185">Reference proteome</keyword>
<evidence type="ECO:0000259" key="12">
    <source>
        <dbReference type="PROSITE" id="PS50011"/>
    </source>
</evidence>
<keyword evidence="4" id="KW-0479">Metal-binding</keyword>
<evidence type="ECO:0000256" key="3">
    <source>
        <dbReference type="ARBA" id="ARBA00022553"/>
    </source>
</evidence>
<proteinExistence type="predicted"/>
<keyword evidence="7" id="KW-0067">ATP-binding</keyword>
<dbReference type="PANTHER" id="PTHR24346:SF102">
    <property type="entry name" value="TESTIS-SPECIFIC SERINE_THREONINE-PROTEIN KINASE 1"/>
    <property type="match status" value="1"/>
</dbReference>
<evidence type="ECO:0000256" key="1">
    <source>
        <dbReference type="ARBA" id="ARBA00001946"/>
    </source>
</evidence>
<comment type="caution">
    <text evidence="13">The sequence shown here is derived from an EMBL/GenBank/DDBJ whole genome shotgun (WGS) entry which is preliminary data.</text>
</comment>
<dbReference type="PROSITE" id="PS50011">
    <property type="entry name" value="PROTEIN_KINASE_DOM"/>
    <property type="match status" value="2"/>
</dbReference>
<dbReference type="GO" id="GO:0000287">
    <property type="term" value="F:magnesium ion binding"/>
    <property type="evidence" value="ECO:0007669"/>
    <property type="project" value="UniProtKB-ARBA"/>
</dbReference>
<feature type="compositionally biased region" description="Basic and acidic residues" evidence="11">
    <location>
        <begin position="502"/>
        <end position="513"/>
    </location>
</feature>
<sequence length="529" mass="61124">MPPKKKPSDVYVNVTKSKKSNAKKNTSSTEELEEYGFTLGRVLGQGSYCKVRSAIYEGEEVAVKVITRDKLSHEFSTKFLPREIEVLSKINHENIVKVHKIFNFPKKVYIFMELIEDDLLGYVRSRGRLKESEARHFFEQMVSAMKYLHSLNIAHRDLKCENIMIDENHRIKIIDFGFCRSTVDSNKRRRLSETFCGSTAYAAPEVLQGLPYNPMMYDVWSMGCVLYIMTTGMMPFDDSHIRKMVQLQLKRHIKFPANLVMSHSLKDLIKHMLEPDVTKRLTMDRVSRSDWLKEQGKDDDSGDDKSRHRSQSVYKKLGNLVSTGTQERLRLSESEARYFFRQVVSAVKYLHYSDIAHRDIKCENIMLTNNAEIKLIDFGFCKRMGRFDELSCTFCGSTAYAAPEVLQGIPYDPFLYDMWSLGCVLYIMVTGMMPFDEMNVTKMVEDQLNKVISYPRYYKLSQPFLTLMDRMLEPDVLMRATILEVDRSLWLQTRDSVIPNMSKKENGPSDDGKGTQVSPDSLGMVFGTE</sequence>
<evidence type="ECO:0000256" key="7">
    <source>
        <dbReference type="ARBA" id="ARBA00022840"/>
    </source>
</evidence>
<keyword evidence="13" id="KW-0418">Kinase</keyword>
<dbReference type="GO" id="GO:0005737">
    <property type="term" value="C:cytoplasm"/>
    <property type="evidence" value="ECO:0007669"/>
    <property type="project" value="TreeGrafter"/>
</dbReference>
<evidence type="ECO:0000313" key="13">
    <source>
        <dbReference type="EMBL" id="GBM75563.1"/>
    </source>
</evidence>
<keyword evidence="10" id="KW-0744">Spermatogenesis</keyword>
<dbReference type="GO" id="GO:0030154">
    <property type="term" value="P:cell differentiation"/>
    <property type="evidence" value="ECO:0007669"/>
    <property type="project" value="UniProtKB-KW"/>
</dbReference>
<dbReference type="InterPro" id="IPR011009">
    <property type="entry name" value="Kinase-like_dom_sf"/>
</dbReference>
<reference evidence="13 14" key="1">
    <citation type="journal article" date="2019" name="Sci. Rep.">
        <title>Orb-weaving spider Araneus ventricosus genome elucidates the spidroin gene catalogue.</title>
        <authorList>
            <person name="Kono N."/>
            <person name="Nakamura H."/>
            <person name="Ohtoshi R."/>
            <person name="Moran D.A.P."/>
            <person name="Shinohara A."/>
            <person name="Yoshida Y."/>
            <person name="Fujiwara M."/>
            <person name="Mori M."/>
            <person name="Tomita M."/>
            <person name="Arakawa K."/>
        </authorList>
    </citation>
    <scope>NUCLEOTIDE SEQUENCE [LARGE SCALE GENOMIC DNA]</scope>
</reference>
<evidence type="ECO:0000256" key="8">
    <source>
        <dbReference type="ARBA" id="ARBA00022842"/>
    </source>
</evidence>
<keyword evidence="13" id="KW-0808">Transferase</keyword>
<dbReference type="GO" id="GO:0035556">
    <property type="term" value="P:intracellular signal transduction"/>
    <property type="evidence" value="ECO:0007669"/>
    <property type="project" value="TreeGrafter"/>
</dbReference>
<dbReference type="GO" id="GO:0007283">
    <property type="term" value="P:spermatogenesis"/>
    <property type="evidence" value="ECO:0007669"/>
    <property type="project" value="UniProtKB-KW"/>
</dbReference>
<protein>
    <submittedName>
        <fullName evidence="13">Testis-specific serine/threonine-protein kinase 1</fullName>
    </submittedName>
</protein>
<dbReference type="EMBL" id="BGPR01002564">
    <property type="protein sequence ID" value="GBM75563.1"/>
    <property type="molecule type" value="Genomic_DNA"/>
</dbReference>
<dbReference type="PANTHER" id="PTHR24346">
    <property type="entry name" value="MAP/MICROTUBULE AFFINITY-REGULATING KINASE"/>
    <property type="match status" value="1"/>
</dbReference>
<dbReference type="SUPFAM" id="SSF56112">
    <property type="entry name" value="Protein kinase-like (PK-like)"/>
    <property type="match status" value="2"/>
</dbReference>
<dbReference type="FunFam" id="1.10.510.10:FF:000658">
    <property type="entry name" value="Protein CBG12184"/>
    <property type="match status" value="1"/>
</dbReference>
<keyword evidence="5" id="KW-0547">Nucleotide-binding</keyword>
<evidence type="ECO:0000256" key="5">
    <source>
        <dbReference type="ARBA" id="ARBA00022741"/>
    </source>
</evidence>